<proteinExistence type="predicted"/>
<dbReference type="AlphaFoldDB" id="A0A5C6DSG4"/>
<dbReference type="OrthoDB" id="8447840at2"/>
<keyword evidence="2" id="KW-1185">Reference proteome</keyword>
<reference evidence="1 2" key="1">
    <citation type="submission" date="2019-02" db="EMBL/GenBank/DDBJ databases">
        <title>Deep-cultivation of Planctomycetes and their phenomic and genomic characterization uncovers novel biology.</title>
        <authorList>
            <person name="Wiegand S."/>
            <person name="Jogler M."/>
            <person name="Boedeker C."/>
            <person name="Pinto D."/>
            <person name="Vollmers J."/>
            <person name="Rivas-Marin E."/>
            <person name="Kohn T."/>
            <person name="Peeters S.H."/>
            <person name="Heuer A."/>
            <person name="Rast P."/>
            <person name="Oberbeckmann S."/>
            <person name="Bunk B."/>
            <person name="Jeske O."/>
            <person name="Meyerdierks A."/>
            <person name="Storesund J.E."/>
            <person name="Kallscheuer N."/>
            <person name="Luecker S."/>
            <person name="Lage O.M."/>
            <person name="Pohl T."/>
            <person name="Merkel B.J."/>
            <person name="Hornburger P."/>
            <person name="Mueller R.-W."/>
            <person name="Bruemmer F."/>
            <person name="Labrenz M."/>
            <person name="Spormann A.M."/>
            <person name="Op Den Camp H."/>
            <person name="Overmann J."/>
            <person name="Amann R."/>
            <person name="Jetten M.S.M."/>
            <person name="Mascher T."/>
            <person name="Medema M.H."/>
            <person name="Devos D.P."/>
            <person name="Kaster A.-K."/>
            <person name="Ovreas L."/>
            <person name="Rohde M."/>
            <person name="Galperin M.Y."/>
            <person name="Jogler C."/>
        </authorList>
    </citation>
    <scope>NUCLEOTIDE SEQUENCE [LARGE SCALE GENOMIC DNA]</scope>
    <source>
        <strain evidence="1 2">Q31b</strain>
    </source>
</reference>
<evidence type="ECO:0000313" key="2">
    <source>
        <dbReference type="Proteomes" id="UP000315471"/>
    </source>
</evidence>
<protein>
    <submittedName>
        <fullName evidence="1">Uncharacterized protein</fullName>
    </submittedName>
</protein>
<comment type="caution">
    <text evidence="1">The sequence shown here is derived from an EMBL/GenBank/DDBJ whole genome shotgun (WGS) entry which is preliminary data.</text>
</comment>
<organism evidence="1 2">
    <name type="scientific">Novipirellula aureliae</name>
    <dbReference type="NCBI Taxonomy" id="2527966"/>
    <lineage>
        <taxon>Bacteria</taxon>
        <taxon>Pseudomonadati</taxon>
        <taxon>Planctomycetota</taxon>
        <taxon>Planctomycetia</taxon>
        <taxon>Pirellulales</taxon>
        <taxon>Pirellulaceae</taxon>
        <taxon>Novipirellula</taxon>
    </lineage>
</organism>
<accession>A0A5C6DSG4</accession>
<sequence length="128" mass="14389">MSSEESVASSIGEMVSFFIPHCEDLSTLYELKSMAADSTKWRKAHDLFDRIRNKTLCADKTNDRMLQHQYSFEEICAKTLYNLSGYPAPFDDDSPFWVIPIAVAFAQQLGVDDPCCVSSLLRPPASTQ</sequence>
<dbReference type="RefSeq" id="WP_146600869.1">
    <property type="nucleotide sequence ID" value="NZ_SJPY01000005.1"/>
</dbReference>
<name>A0A5C6DSG4_9BACT</name>
<dbReference type="EMBL" id="SJPY01000005">
    <property type="protein sequence ID" value="TWU40283.1"/>
    <property type="molecule type" value="Genomic_DNA"/>
</dbReference>
<evidence type="ECO:0000313" key="1">
    <source>
        <dbReference type="EMBL" id="TWU40283.1"/>
    </source>
</evidence>
<gene>
    <name evidence="1" type="ORF">Q31b_36300</name>
</gene>
<dbReference type="Proteomes" id="UP000315471">
    <property type="component" value="Unassembled WGS sequence"/>
</dbReference>